<dbReference type="GO" id="GO:0003677">
    <property type="term" value="F:DNA binding"/>
    <property type="evidence" value="ECO:0007669"/>
    <property type="project" value="InterPro"/>
</dbReference>
<dbReference type="SUPFAM" id="SSF47413">
    <property type="entry name" value="lambda repressor-like DNA-binding domains"/>
    <property type="match status" value="1"/>
</dbReference>
<organism evidence="3 4">
    <name type="scientific">Rhizobium favelukesii</name>
    <dbReference type="NCBI Taxonomy" id="348824"/>
    <lineage>
        <taxon>Bacteria</taxon>
        <taxon>Pseudomonadati</taxon>
        <taxon>Pseudomonadota</taxon>
        <taxon>Alphaproteobacteria</taxon>
        <taxon>Hyphomicrobiales</taxon>
        <taxon>Rhizobiaceae</taxon>
        <taxon>Rhizobium/Agrobacterium group</taxon>
        <taxon>Rhizobium</taxon>
    </lineage>
</organism>
<dbReference type="Proteomes" id="UP000019443">
    <property type="component" value="Chromosome"/>
</dbReference>
<proteinExistence type="predicted"/>
<dbReference type="KEGG" id="rhl:LPU83_3086"/>
<protein>
    <recommendedName>
        <fullName evidence="2">HTH cro/C1-type domain-containing protein</fullName>
    </recommendedName>
</protein>
<evidence type="ECO:0000313" key="4">
    <source>
        <dbReference type="Proteomes" id="UP000019443"/>
    </source>
</evidence>
<dbReference type="eggNOG" id="COG1396">
    <property type="taxonomic scope" value="Bacteria"/>
</dbReference>
<name>W6RWT5_9HYPH</name>
<gene>
    <name evidence="3" type="ORF">LPU83_3086</name>
</gene>
<feature type="region of interest" description="Disordered" evidence="1">
    <location>
        <begin position="97"/>
        <end position="116"/>
    </location>
</feature>
<feature type="domain" description="HTH cro/C1-type" evidence="2">
    <location>
        <begin position="27"/>
        <end position="80"/>
    </location>
</feature>
<dbReference type="PROSITE" id="PS50943">
    <property type="entry name" value="HTH_CROC1"/>
    <property type="match status" value="1"/>
</dbReference>
<evidence type="ECO:0000256" key="1">
    <source>
        <dbReference type="SAM" id="MobiDB-lite"/>
    </source>
</evidence>
<reference evidence="3" key="1">
    <citation type="submission" date="2013-11" db="EMBL/GenBank/DDBJ databases">
        <title>Draft genome sequence of the broad-host-range Rhizobium sp. LPU83 strain, a member of the low-genetic diversity Oregon-like Rhizobium sp. group.</title>
        <authorList>
            <person name="Wibberg D."/>
            <person name="Puehler A."/>
            <person name="Schlueter A."/>
        </authorList>
    </citation>
    <scope>NUCLEOTIDE SEQUENCE [LARGE SCALE GENOMIC DNA]</scope>
    <source>
        <strain evidence="3">LPU83</strain>
    </source>
</reference>
<dbReference type="InterPro" id="IPR001387">
    <property type="entry name" value="Cro/C1-type_HTH"/>
</dbReference>
<dbReference type="HOGENOM" id="CLU_153788_1_0_5"/>
<evidence type="ECO:0000259" key="2">
    <source>
        <dbReference type="PROSITE" id="PS50943"/>
    </source>
</evidence>
<dbReference type="Gene3D" id="1.10.260.40">
    <property type="entry name" value="lambda repressor-like DNA-binding domains"/>
    <property type="match status" value="1"/>
</dbReference>
<accession>W6RWT5</accession>
<sequence length="116" mass="13076">MNAMDKNASYNLPIPVRRALRKLGQDIRDARRRRRIPSAILAERASISRTTLVKVEKGDAGVSLGTYATILFVLGLIDRLSTLADVRHDPRGLELEEEHLPRRIRRPKSPQPSKDG</sequence>
<dbReference type="InterPro" id="IPR010982">
    <property type="entry name" value="Lambda_DNA-bd_dom_sf"/>
</dbReference>
<dbReference type="EMBL" id="HG916852">
    <property type="protein sequence ID" value="CDM58736.1"/>
    <property type="molecule type" value="Genomic_DNA"/>
</dbReference>
<evidence type="ECO:0000313" key="3">
    <source>
        <dbReference type="EMBL" id="CDM58736.1"/>
    </source>
</evidence>
<dbReference type="PATRIC" id="fig|348824.6.peg.3326"/>
<keyword evidence="4" id="KW-1185">Reference proteome</keyword>
<dbReference type="AlphaFoldDB" id="W6RWT5"/>